<sequence length="940" mass="101061">MTRTDYYRRLPLCGCFVIVQSQRKWLPLINLDAHATILSSTSRTVLKQTFTNPDAKSALDEVHYDFPLYDGVSVVGFRCTVGDRVITGVVKERQAAKKTYDDAVSKGDTAALLQQNLRAADVFTTTIGNVPAGAKVTVEITYLGELEHDAETDGVRLTIPASIAPRYDSGRTVGSFDNVKAGGGKISVTVDAEMAEGCSITSVQSPTHPISVRIGHTSASSAGATSEPASLRRASATLSLGSVHLEKDIVVQVVADGLGNPTALLEVHPTLPGRRAIMTTLVPRFNLTAGKPEVVFVCDRSGSMGVGQKMPNLVAALQLFLKSLPVGARFNVCSFGSRCTFLWDKSRLYDSQETLDAAVDHVKGFSSNYGGTEMYTPLDETFKRRYKDMDLEVFLLTDGEIWEHERLFNLVNDNVRESKGAIRIFTLGVGEEASSALINGVARAGNGFAQRVAEDEKMDKKIIRMLKGALTPHITDYALEVKYGDDGDEDFEVVEKVMDALSLDVGATASKAAASQEPIPLFDTGTKDEDMEMPDSTASIDAKFDGLPAVPRPRYLQAPFEIPALFPFNRTTVYVMLSDETTQRGEPTSIVLTGTSAQGPLRLEIPVTRLAEKGSTIHQLAARKAVQELEEGRGWITHAKDVKGNLLKKEYEGQFERMVQREAVALGVEFQVGGKWCSFVAVREAEGGEKGQETGKEEVGEFEVVHPPEPMKPMMMFGGAAAPRSRMMSAPRMMAARAEPASAFSASPPPPAPSGGVFGSAAPGGFGSLMSTGPGNAVNLKKKKRAVGRASVAEDSETRGFSPQMASLQHSDAEDAEPVMAEVALSTRRSAEPSASRGSGQRGSLGSLAALQTFVGSWSWSAELERVLGLTQQQAAGKVSGLEGDVLATLCAVAYLKKKLANERDAWELMVEKAESWLENQTGEGKDVLARKVDAAALFA</sequence>
<dbReference type="Proteomes" id="UP001163105">
    <property type="component" value="Unassembled WGS sequence"/>
</dbReference>
<protein>
    <submittedName>
        <fullName evidence="4">von Willebrand domain-containing protein</fullName>
    </submittedName>
</protein>
<feature type="region of interest" description="Disordered" evidence="1">
    <location>
        <begin position="780"/>
        <end position="816"/>
    </location>
</feature>
<dbReference type="PANTHER" id="PTHR45737">
    <property type="entry name" value="VON WILLEBRAND FACTOR A DOMAIN-CONTAINING PROTEIN 5A"/>
    <property type="match status" value="1"/>
</dbReference>
<feature type="domain" description="VWFA" evidence="2">
    <location>
        <begin position="293"/>
        <end position="474"/>
    </location>
</feature>
<evidence type="ECO:0000259" key="2">
    <source>
        <dbReference type="PROSITE" id="PS50234"/>
    </source>
</evidence>
<dbReference type="EMBL" id="JAQHRD010000004">
    <property type="protein sequence ID" value="KAJ6442386.1"/>
    <property type="molecule type" value="Genomic_DNA"/>
</dbReference>
<reference evidence="4" key="1">
    <citation type="submission" date="2023-01" db="EMBL/GenBank/DDBJ databases">
        <title>The growth and conidiation of Purpureocillium lavendulum are regulated by nitrogen source and histone H3K14 acetylation.</title>
        <authorList>
            <person name="Tang P."/>
            <person name="Han J."/>
            <person name="Zhang C."/>
            <person name="Tang P."/>
            <person name="Qi F."/>
            <person name="Zhang K."/>
            <person name="Liang L."/>
        </authorList>
    </citation>
    <scope>NUCLEOTIDE SEQUENCE</scope>
    <source>
        <strain evidence="4">YMF1.00683</strain>
    </source>
</reference>
<dbReference type="SMART" id="SM00327">
    <property type="entry name" value="VWA"/>
    <property type="match status" value="1"/>
</dbReference>
<dbReference type="InterPro" id="IPR036465">
    <property type="entry name" value="vWFA_dom_sf"/>
</dbReference>
<dbReference type="InterPro" id="IPR002035">
    <property type="entry name" value="VWF_A"/>
</dbReference>
<proteinExistence type="predicted"/>
<evidence type="ECO:0000313" key="5">
    <source>
        <dbReference type="Proteomes" id="UP001163105"/>
    </source>
</evidence>
<feature type="domain" description="VIT" evidence="3">
    <location>
        <begin position="12"/>
        <end position="144"/>
    </location>
</feature>
<feature type="compositionally biased region" description="Polar residues" evidence="1">
    <location>
        <begin position="799"/>
        <end position="810"/>
    </location>
</feature>
<keyword evidence="5" id="KW-1185">Reference proteome</keyword>
<evidence type="ECO:0000256" key="1">
    <source>
        <dbReference type="SAM" id="MobiDB-lite"/>
    </source>
</evidence>
<name>A0AB34FUP6_9HYPO</name>
<dbReference type="PROSITE" id="PS50234">
    <property type="entry name" value="VWFA"/>
    <property type="match status" value="1"/>
</dbReference>
<accession>A0AB34FUP6</accession>
<organism evidence="4 5">
    <name type="scientific">Purpureocillium lavendulum</name>
    <dbReference type="NCBI Taxonomy" id="1247861"/>
    <lineage>
        <taxon>Eukaryota</taxon>
        <taxon>Fungi</taxon>
        <taxon>Dikarya</taxon>
        <taxon>Ascomycota</taxon>
        <taxon>Pezizomycotina</taxon>
        <taxon>Sordariomycetes</taxon>
        <taxon>Hypocreomycetidae</taxon>
        <taxon>Hypocreales</taxon>
        <taxon>Ophiocordycipitaceae</taxon>
        <taxon>Purpureocillium</taxon>
    </lineage>
</organism>
<dbReference type="Pfam" id="PF13768">
    <property type="entry name" value="VWA_3"/>
    <property type="match status" value="1"/>
</dbReference>
<dbReference type="AlphaFoldDB" id="A0AB34FUP6"/>
<dbReference type="Pfam" id="PF08487">
    <property type="entry name" value="VIT"/>
    <property type="match status" value="1"/>
</dbReference>
<gene>
    <name evidence="4" type="ORF">O9K51_05945</name>
</gene>
<dbReference type="SMART" id="SM00609">
    <property type="entry name" value="VIT"/>
    <property type="match status" value="1"/>
</dbReference>
<dbReference type="PROSITE" id="PS51468">
    <property type="entry name" value="VIT"/>
    <property type="match status" value="1"/>
</dbReference>
<dbReference type="Gene3D" id="3.40.50.410">
    <property type="entry name" value="von Willebrand factor, type A domain"/>
    <property type="match status" value="1"/>
</dbReference>
<evidence type="ECO:0000259" key="3">
    <source>
        <dbReference type="PROSITE" id="PS51468"/>
    </source>
</evidence>
<dbReference type="PANTHER" id="PTHR45737:SF6">
    <property type="entry name" value="VON WILLEBRAND FACTOR A DOMAIN-CONTAINING PROTEIN 5A"/>
    <property type="match status" value="1"/>
</dbReference>
<dbReference type="InterPro" id="IPR013694">
    <property type="entry name" value="VIT"/>
</dbReference>
<comment type="caution">
    <text evidence="4">The sequence shown here is derived from an EMBL/GenBank/DDBJ whole genome shotgun (WGS) entry which is preliminary data.</text>
</comment>
<dbReference type="SUPFAM" id="SSF53300">
    <property type="entry name" value="vWA-like"/>
    <property type="match status" value="1"/>
</dbReference>
<evidence type="ECO:0000313" key="4">
    <source>
        <dbReference type="EMBL" id="KAJ6442386.1"/>
    </source>
</evidence>